<proteinExistence type="predicted"/>
<evidence type="ECO:0000313" key="3">
    <source>
        <dbReference type="Proteomes" id="UP000578569"/>
    </source>
</evidence>
<dbReference type="GO" id="GO:0003678">
    <property type="term" value="F:DNA helicase activity"/>
    <property type="evidence" value="ECO:0007669"/>
    <property type="project" value="UniProtKB-EC"/>
</dbReference>
<protein>
    <submittedName>
        <fullName evidence="2">ATP-dependent helicase/nuclease subunit B</fullName>
        <ecNumber evidence="2">3.1.-.-</ecNumber>
        <ecNumber evidence="2">3.6.4.12</ecNumber>
    </submittedName>
</protein>
<dbReference type="EC" id="3.1.-.-" evidence="2"/>
<keyword evidence="2" id="KW-0378">Hydrolase</keyword>
<evidence type="ECO:0000259" key="1">
    <source>
        <dbReference type="Pfam" id="PF12705"/>
    </source>
</evidence>
<dbReference type="Pfam" id="PF12705">
    <property type="entry name" value="PDDEXK_1"/>
    <property type="match status" value="1"/>
</dbReference>
<evidence type="ECO:0000313" key="2">
    <source>
        <dbReference type="EMBL" id="MBB3763696.1"/>
    </source>
</evidence>
<comment type="caution">
    <text evidence="2">The sequence shown here is derived from an EMBL/GenBank/DDBJ whole genome shotgun (WGS) entry which is preliminary data.</text>
</comment>
<dbReference type="EMBL" id="JACICF010000001">
    <property type="protein sequence ID" value="MBB3763696.1"/>
    <property type="molecule type" value="Genomic_DNA"/>
</dbReference>
<dbReference type="Proteomes" id="UP000578569">
    <property type="component" value="Unassembled WGS sequence"/>
</dbReference>
<organism evidence="2 3">
    <name type="scientific">Sphingomicrobium lutaoense</name>
    <dbReference type="NCBI Taxonomy" id="515949"/>
    <lineage>
        <taxon>Bacteria</taxon>
        <taxon>Pseudomonadati</taxon>
        <taxon>Pseudomonadota</taxon>
        <taxon>Alphaproteobacteria</taxon>
        <taxon>Sphingomonadales</taxon>
        <taxon>Sphingomonadaceae</taxon>
        <taxon>Sphingomicrobium</taxon>
    </lineage>
</organism>
<dbReference type="AlphaFoldDB" id="A0A839YXC9"/>
<reference evidence="2 3" key="1">
    <citation type="submission" date="2020-08" db="EMBL/GenBank/DDBJ databases">
        <title>Genomic Encyclopedia of Type Strains, Phase IV (KMG-IV): sequencing the most valuable type-strain genomes for metagenomic binning, comparative biology and taxonomic classification.</title>
        <authorList>
            <person name="Goeker M."/>
        </authorList>
    </citation>
    <scope>NUCLEOTIDE SEQUENCE [LARGE SCALE GENOMIC DNA]</scope>
    <source>
        <strain evidence="2 3">DSM 24194</strain>
    </source>
</reference>
<dbReference type="RefSeq" id="WP_183933027.1">
    <property type="nucleotide sequence ID" value="NZ_JACICF010000001.1"/>
</dbReference>
<dbReference type="GO" id="GO:0016787">
    <property type="term" value="F:hydrolase activity"/>
    <property type="evidence" value="ECO:0007669"/>
    <property type="project" value="UniProtKB-KW"/>
</dbReference>
<dbReference type="InterPro" id="IPR014153">
    <property type="entry name" value="Ds_break_AddB"/>
</dbReference>
<dbReference type="SUPFAM" id="SSF52540">
    <property type="entry name" value="P-loop containing nucleoside triphosphate hydrolases"/>
    <property type="match status" value="1"/>
</dbReference>
<keyword evidence="3" id="KW-1185">Reference proteome</keyword>
<dbReference type="EC" id="3.6.4.12" evidence="2"/>
<sequence>MARVYSIPAHRSFADALASGLLKQYGRDGLARGRILLPTNRAVRSVTEAFVRLSDGGLLLPRMVPIGDPEIGDRIGAALDPAEALLPPAIPPLERQLKLAVMLREGGKGAGEAMRLAANLGRTLDALEVEEVTPAQLRALQQDTPELAEHWERMLGELALLFDRWPRVLEESGHVDMARRRNLLLRGLAERWKDNPPPGFTVAAGISTTAPAVAGLLGRVARMPEGMVVLPALAMEREMPEEEWEALRPEEGAGEPTHPQYHLRLLLDRMGIARGEVETWSAGGRGASRAERGRAAANAMASARFSDKWEALADSERRLSGVRAMELPDPASEAMAIAIALRGALDQEGRTAALVTPDRELARRVASILERWQIKADDSAGTPLHLTPPGSLMMAMLELVAADFSPLPLVALLKHPLIGGQGEARGEWLARVRRLDLGLRGPRPEPGLEGIDRHVETIRHERLRVPTREAWEALRPSLEALAPLGQAKNLSALMSALREAIDALAGPAAWKGSAGAQAGDLLSRIENAPDAARLEAGASEWPRLVQQMLREVAVRPSYGGHPRLFIWGLLEARLQQADLMILGGLNEGSWPAAPSPDPWLAPKLRRLLGLPPLEYRIGLAAHDLMSALGAPQVLLSRAEKASGAPTVASRLWLRLEAMTGGVTREKEIPALVREIDRIDAIAPSLRPAPRPAPALRPRKIYVTDVDRLKADPFAYYAKSMLALRKLDPIDADHHAAWKGSAVHDVLDQWYKKDNCEPGALLRRAEAMIGEEALHPMLRALWRPRLMEAIEWIAAEVERDAAKGRAPLGTEIDGGIDFAGVELRGKADRIDRMADGKIAILDYKTGDPPSQKAVGAGFALQLSLLGIISERGGFGAHGGAVGALEYWSLAKDKNGSPGYRRNASNKMELGDLLGKMAREFEGLATSYLTGDAPFTAMLHPEYSPYGDYDQLMRRDEWYGRG</sequence>
<dbReference type="InterPro" id="IPR027417">
    <property type="entry name" value="P-loop_NTPase"/>
</dbReference>
<dbReference type="InterPro" id="IPR011604">
    <property type="entry name" value="PDDEXK-like_dom_sf"/>
</dbReference>
<accession>A0A839YXC9</accession>
<dbReference type="Gene3D" id="3.90.320.10">
    <property type="match status" value="1"/>
</dbReference>
<keyword evidence="2" id="KW-0067">ATP-binding</keyword>
<keyword evidence="2" id="KW-0547">Nucleotide-binding</keyword>
<dbReference type="NCBIfam" id="TIGR02786">
    <property type="entry name" value="addB_alphas"/>
    <property type="match status" value="1"/>
</dbReference>
<keyword evidence="2" id="KW-0347">Helicase</keyword>
<name>A0A839YXC9_9SPHN</name>
<gene>
    <name evidence="2" type="ORF">FHS50_000719</name>
</gene>
<dbReference type="InterPro" id="IPR038726">
    <property type="entry name" value="PDDEXK_AddAB-type"/>
</dbReference>
<feature type="domain" description="PD-(D/E)XK endonuclease-like" evidence="1">
    <location>
        <begin position="703"/>
        <end position="918"/>
    </location>
</feature>